<keyword evidence="2" id="KW-1185">Reference proteome</keyword>
<sequence>MDEHAIFQRFTAYMSCLTLLHSTAQMQLHDYPQPMWQKELGYARSCLSVLEYCSKADKVAENFVEVTSIFYNNLATQIQNTNDISDYDTPDNFDYLFSVPALSDPQLQQTSQDLLRRVSCPWDVPSSLHDETTLRAGLGAHVTLPFNNSPAKEQQSWSAVEMALSGIPPGQFVGSSQPHGWDVFLNLNTI</sequence>
<name>A0A9W8WUH6_9PLEO</name>
<comment type="caution">
    <text evidence="1">The sequence shown here is derived from an EMBL/GenBank/DDBJ whole genome shotgun (WGS) entry which is preliminary data.</text>
</comment>
<organism evidence="1 2">
    <name type="scientific">Didymella glomerata</name>
    <dbReference type="NCBI Taxonomy" id="749621"/>
    <lineage>
        <taxon>Eukaryota</taxon>
        <taxon>Fungi</taxon>
        <taxon>Dikarya</taxon>
        <taxon>Ascomycota</taxon>
        <taxon>Pezizomycotina</taxon>
        <taxon>Dothideomycetes</taxon>
        <taxon>Pleosporomycetidae</taxon>
        <taxon>Pleosporales</taxon>
        <taxon>Pleosporineae</taxon>
        <taxon>Didymellaceae</taxon>
        <taxon>Didymella</taxon>
    </lineage>
</organism>
<evidence type="ECO:0000313" key="2">
    <source>
        <dbReference type="Proteomes" id="UP001140562"/>
    </source>
</evidence>
<dbReference type="Proteomes" id="UP001140562">
    <property type="component" value="Unassembled WGS sequence"/>
</dbReference>
<protein>
    <submittedName>
        <fullName evidence="1">Uncharacterized protein</fullName>
    </submittedName>
</protein>
<reference evidence="1" key="1">
    <citation type="submission" date="2022-10" db="EMBL/GenBank/DDBJ databases">
        <title>Tapping the CABI collections for fungal endophytes: first genome assemblies for Collariella, Neodidymelliopsis, Ascochyta clinopodiicola, Didymella pomorum, Didymosphaeria variabile, Neocosmospora piperis and Neocucurbitaria cava.</title>
        <authorList>
            <person name="Hill R."/>
        </authorList>
    </citation>
    <scope>NUCLEOTIDE SEQUENCE</scope>
    <source>
        <strain evidence="1">IMI 360193</strain>
    </source>
</reference>
<evidence type="ECO:0000313" key="1">
    <source>
        <dbReference type="EMBL" id="KAJ4333417.1"/>
    </source>
</evidence>
<proteinExistence type="predicted"/>
<accession>A0A9W8WUH6</accession>
<gene>
    <name evidence="1" type="ORF">N0V87_007613</name>
</gene>
<dbReference type="AlphaFoldDB" id="A0A9W8WUH6"/>
<dbReference type="OrthoDB" id="1919336at2759"/>
<dbReference type="EMBL" id="JAPEUV010000095">
    <property type="protein sequence ID" value="KAJ4333417.1"/>
    <property type="molecule type" value="Genomic_DNA"/>
</dbReference>